<organism evidence="4 5">
    <name type="scientific">Mariniradius sediminis</name>
    <dbReference type="NCBI Taxonomy" id="2909237"/>
    <lineage>
        <taxon>Bacteria</taxon>
        <taxon>Pseudomonadati</taxon>
        <taxon>Bacteroidota</taxon>
        <taxon>Cytophagia</taxon>
        <taxon>Cytophagales</taxon>
        <taxon>Cyclobacteriaceae</taxon>
        <taxon>Mariniradius</taxon>
    </lineage>
</organism>
<evidence type="ECO:0000256" key="2">
    <source>
        <dbReference type="ARBA" id="ARBA00023002"/>
    </source>
</evidence>
<protein>
    <submittedName>
        <fullName evidence="4">Nitroreductase family protein</fullName>
    </submittedName>
</protein>
<dbReference type="EMBL" id="JAKEVZ010000012">
    <property type="protein sequence ID" value="MCF1752477.1"/>
    <property type="molecule type" value="Genomic_DNA"/>
</dbReference>
<dbReference type="InterPro" id="IPR029479">
    <property type="entry name" value="Nitroreductase"/>
</dbReference>
<gene>
    <name evidence="4" type="ORF">L0U89_15565</name>
</gene>
<evidence type="ECO:0000313" key="4">
    <source>
        <dbReference type="EMBL" id="MCF1752477.1"/>
    </source>
</evidence>
<accession>A0ABS9BWM9</accession>
<dbReference type="SUPFAM" id="SSF55469">
    <property type="entry name" value="FMN-dependent nitroreductase-like"/>
    <property type="match status" value="1"/>
</dbReference>
<proteinExistence type="inferred from homology"/>
<evidence type="ECO:0000256" key="1">
    <source>
        <dbReference type="ARBA" id="ARBA00007118"/>
    </source>
</evidence>
<dbReference type="PANTHER" id="PTHR43673:SF10">
    <property type="entry name" value="NADH DEHYDROGENASE_NAD(P)H NITROREDUCTASE XCC3605-RELATED"/>
    <property type="match status" value="1"/>
</dbReference>
<dbReference type="PANTHER" id="PTHR43673">
    <property type="entry name" value="NAD(P)H NITROREDUCTASE YDGI-RELATED"/>
    <property type="match status" value="1"/>
</dbReference>
<name>A0ABS9BWM9_9BACT</name>
<reference evidence="4 5" key="1">
    <citation type="submission" date="2022-01" db="EMBL/GenBank/DDBJ databases">
        <title>Mariniradius saccharolyticus sp. nov., isolated from sediment of a river.</title>
        <authorList>
            <person name="Liu H."/>
        </authorList>
    </citation>
    <scope>NUCLEOTIDE SEQUENCE [LARGE SCALE GENOMIC DNA]</scope>
    <source>
        <strain evidence="4 5">RY-2</strain>
    </source>
</reference>
<dbReference type="InterPro" id="IPR000415">
    <property type="entry name" value="Nitroreductase-like"/>
</dbReference>
<dbReference type="Gene3D" id="3.40.109.10">
    <property type="entry name" value="NADH Oxidase"/>
    <property type="match status" value="1"/>
</dbReference>
<comment type="similarity">
    <text evidence="1">Belongs to the nitroreductase family.</text>
</comment>
<evidence type="ECO:0000313" key="5">
    <source>
        <dbReference type="Proteomes" id="UP001201449"/>
    </source>
</evidence>
<dbReference type="Proteomes" id="UP001201449">
    <property type="component" value="Unassembled WGS sequence"/>
</dbReference>
<comment type="caution">
    <text evidence="4">The sequence shown here is derived from an EMBL/GenBank/DDBJ whole genome shotgun (WGS) entry which is preliminary data.</text>
</comment>
<evidence type="ECO:0000259" key="3">
    <source>
        <dbReference type="Pfam" id="PF00881"/>
    </source>
</evidence>
<dbReference type="RefSeq" id="WP_234862364.1">
    <property type="nucleotide sequence ID" value="NZ_JAKEVZ010000012.1"/>
</dbReference>
<keyword evidence="2" id="KW-0560">Oxidoreductase</keyword>
<feature type="domain" description="Nitroreductase" evidence="3">
    <location>
        <begin position="15"/>
        <end position="221"/>
    </location>
</feature>
<dbReference type="Pfam" id="PF00881">
    <property type="entry name" value="Nitroreductase"/>
    <property type="match status" value="1"/>
</dbReference>
<keyword evidence="5" id="KW-1185">Reference proteome</keyword>
<sequence>MKENLQESGFFSLVQARRSVRVFNQTEPFDFSAVGRSIEAAVLAPNSSNMQLWEFHRVKETSPLKAPLAKLCMGQKAATTARELVLIVTRRDLWKKRAAANYAYIDDCYKDSDPVKRKRGLSYYSNLVPKLYAWYPFWSLLKQIAAWAIGLKRPMVREVSEADVRVSVHKSAALAAMTFMYAMKAEGYDTCPMEGFDSKRVKKLLGLPKSAEINMIIGCGKSAPDGVYGPRFRVPMEDVVVEY</sequence>